<dbReference type="CDD" id="cd11030">
    <property type="entry name" value="CYP105-like"/>
    <property type="match status" value="1"/>
</dbReference>
<evidence type="ECO:0000313" key="8">
    <source>
        <dbReference type="EMBL" id="CDR05064.1"/>
    </source>
</evidence>
<dbReference type="InterPro" id="IPR036396">
    <property type="entry name" value="Cyt_P450_sf"/>
</dbReference>
<keyword evidence="5 7" id="KW-0408">Iron</keyword>
<accession>A0A060ZH34</accession>
<dbReference type="GO" id="GO:0005506">
    <property type="term" value="F:iron ion binding"/>
    <property type="evidence" value="ECO:0007669"/>
    <property type="project" value="InterPro"/>
</dbReference>
<dbReference type="InterPro" id="IPR017972">
    <property type="entry name" value="Cyt_P450_CS"/>
</dbReference>
<evidence type="ECO:0000256" key="3">
    <source>
        <dbReference type="ARBA" id="ARBA00022723"/>
    </source>
</evidence>
<dbReference type="GO" id="GO:0020037">
    <property type="term" value="F:heme binding"/>
    <property type="evidence" value="ECO:0007669"/>
    <property type="project" value="InterPro"/>
</dbReference>
<reference evidence="8" key="1">
    <citation type="submission" date="2014-05" db="EMBL/GenBank/DDBJ databases">
        <authorList>
            <person name="Horn Fabian"/>
        </authorList>
    </citation>
    <scope>NUCLEOTIDE SEQUENCE</scope>
</reference>
<keyword evidence="6 7" id="KW-0503">Monooxygenase</keyword>
<dbReference type="FunFam" id="1.10.630.10:FF:000018">
    <property type="entry name" value="Cytochrome P450 monooxygenase"/>
    <property type="match status" value="1"/>
</dbReference>
<dbReference type="PRINTS" id="PR00385">
    <property type="entry name" value="P450"/>
</dbReference>
<evidence type="ECO:0000256" key="6">
    <source>
        <dbReference type="ARBA" id="ARBA00023033"/>
    </source>
</evidence>
<dbReference type="RefSeq" id="WP_044568471.1">
    <property type="nucleotide sequence ID" value="NZ_BAABDR010000012.1"/>
</dbReference>
<dbReference type="GO" id="GO:0016705">
    <property type="term" value="F:oxidoreductase activity, acting on paired donors, with incorporation or reduction of molecular oxygen"/>
    <property type="evidence" value="ECO:0007669"/>
    <property type="project" value="InterPro"/>
</dbReference>
<evidence type="ECO:0000256" key="5">
    <source>
        <dbReference type="ARBA" id="ARBA00023004"/>
    </source>
</evidence>
<evidence type="ECO:0000313" key="9">
    <source>
        <dbReference type="EMBL" id="MBP2066594.1"/>
    </source>
</evidence>
<dbReference type="Gene3D" id="1.10.630.10">
    <property type="entry name" value="Cytochrome P450"/>
    <property type="match status" value="1"/>
</dbReference>
<dbReference type="PROSITE" id="PS00086">
    <property type="entry name" value="CYTOCHROME_P450"/>
    <property type="match status" value="1"/>
</dbReference>
<dbReference type="EMBL" id="LK022848">
    <property type="protein sequence ID" value="CDR05064.1"/>
    <property type="molecule type" value="Genomic_DNA"/>
</dbReference>
<dbReference type="HOGENOM" id="CLU_033716_1_1_11"/>
<evidence type="ECO:0000256" key="4">
    <source>
        <dbReference type="ARBA" id="ARBA00023002"/>
    </source>
</evidence>
<dbReference type="PRINTS" id="PR00359">
    <property type="entry name" value="BP450"/>
</dbReference>
<dbReference type="InterPro" id="IPR001128">
    <property type="entry name" value="Cyt_P450"/>
</dbReference>
<dbReference type="EMBL" id="JAGGLR010000025">
    <property type="protein sequence ID" value="MBP2066594.1"/>
    <property type="molecule type" value="Genomic_DNA"/>
</dbReference>
<sequence>MTDALPIPTGVPTTRRCPFELPTELLRLGEQGPLSRMHYSDGHLGWLVTGYSAARLVLGDSRFSNRADLARMPVAISSEAEQSRRAVPPGVFHRMDPPEHTRYRRLLTRHFTVRRMDRLVPRVEQLADGRLAAMERQGPPSDLVADFAMPMSLDLLTELLGVPDVTRERFRKESAALFELDSGADEITRATQAIHERFRELIRQKKTRAAEDLLGHLAAEPDLPEDEAATIGMVILTAGFESTGNTLALGALALMRNPGQLDAVRADPAVMDSAVEELLRYVTVTHFGPIRTALEDVQVGDDLIRAGDSVTLALPAVNRDPEHFVAPDTLDVTRPAAHHAAFGYGIHQCLGQQLARSLMRCSYARLFDRFPALRPAVPFDEIHVRTDKNTYGLRELPVTW</sequence>
<dbReference type="PANTHER" id="PTHR46696:SF1">
    <property type="entry name" value="CYTOCHROME P450 YJIB-RELATED"/>
    <property type="match status" value="1"/>
</dbReference>
<evidence type="ECO:0000256" key="1">
    <source>
        <dbReference type="ARBA" id="ARBA00010617"/>
    </source>
</evidence>
<organism evidence="8">
    <name type="scientific">Streptomyces iranensis</name>
    <dbReference type="NCBI Taxonomy" id="576784"/>
    <lineage>
        <taxon>Bacteria</taxon>
        <taxon>Bacillati</taxon>
        <taxon>Actinomycetota</taxon>
        <taxon>Actinomycetes</taxon>
        <taxon>Kitasatosporales</taxon>
        <taxon>Streptomycetaceae</taxon>
        <taxon>Streptomyces</taxon>
        <taxon>Streptomyces violaceusniger group</taxon>
    </lineage>
</organism>
<dbReference type="PANTHER" id="PTHR46696">
    <property type="entry name" value="P450, PUTATIVE (EUROFUNG)-RELATED"/>
    <property type="match status" value="1"/>
</dbReference>
<keyword evidence="3 7" id="KW-0479">Metal-binding</keyword>
<dbReference type="Proteomes" id="UP000756710">
    <property type="component" value="Unassembled WGS sequence"/>
</dbReference>
<dbReference type="SUPFAM" id="SSF48264">
    <property type="entry name" value="Cytochrome P450"/>
    <property type="match status" value="1"/>
</dbReference>
<evidence type="ECO:0000256" key="2">
    <source>
        <dbReference type="ARBA" id="ARBA00022617"/>
    </source>
</evidence>
<proteinExistence type="inferred from homology"/>
<dbReference type="InterPro" id="IPR002397">
    <property type="entry name" value="Cyt_P450_B"/>
</dbReference>
<reference evidence="9 10" key="2">
    <citation type="submission" date="2021-03" db="EMBL/GenBank/DDBJ databases">
        <title>Genomic Encyclopedia of Type Strains, Phase IV (KMG-IV): sequencing the most valuable type-strain genomes for metagenomic binning, comparative biology and taxonomic classification.</title>
        <authorList>
            <person name="Goeker M."/>
        </authorList>
    </citation>
    <scope>NUCLEOTIDE SEQUENCE [LARGE SCALE GENOMIC DNA]</scope>
    <source>
        <strain evidence="9 10">DSM 41954</strain>
    </source>
</reference>
<protein>
    <submittedName>
        <fullName evidence="8">Cytochrome P450</fullName>
    </submittedName>
</protein>
<comment type="similarity">
    <text evidence="1 7">Belongs to the cytochrome P450 family.</text>
</comment>
<dbReference type="AlphaFoldDB" id="A0A060ZH34"/>
<gene>
    <name evidence="9" type="ORF">J2Z30_007643</name>
    <name evidence="8" type="ORF">SIRAN2040</name>
</gene>
<dbReference type="Pfam" id="PF00067">
    <property type="entry name" value="p450"/>
    <property type="match status" value="1"/>
</dbReference>
<name>A0A060ZH34_9ACTN</name>
<evidence type="ECO:0000256" key="7">
    <source>
        <dbReference type="RuleBase" id="RU000461"/>
    </source>
</evidence>
<keyword evidence="10" id="KW-1185">Reference proteome</keyword>
<keyword evidence="2 7" id="KW-0349">Heme</keyword>
<keyword evidence="4 7" id="KW-0560">Oxidoreductase</keyword>
<dbReference type="GO" id="GO:0004497">
    <property type="term" value="F:monooxygenase activity"/>
    <property type="evidence" value="ECO:0007669"/>
    <property type="project" value="UniProtKB-KW"/>
</dbReference>
<evidence type="ECO:0000313" key="10">
    <source>
        <dbReference type="Proteomes" id="UP000756710"/>
    </source>
</evidence>